<dbReference type="RefSeq" id="WP_072781248.1">
    <property type="nucleotide sequence ID" value="NZ_FRCX01000001.1"/>
</dbReference>
<accession>A0A1M7IY93</accession>
<dbReference type="Proteomes" id="UP000184339">
    <property type="component" value="Unassembled WGS sequence"/>
</dbReference>
<dbReference type="OrthoDB" id="7062343at2"/>
<name>A0A1M7IY93_9BURK</name>
<gene>
    <name evidence="1" type="ORF">SAMN05192549_101633</name>
</gene>
<evidence type="ECO:0000313" key="2">
    <source>
        <dbReference type="Proteomes" id="UP000184339"/>
    </source>
</evidence>
<organism evidence="1 2">
    <name type="scientific">Duganella sacchari</name>
    <dbReference type="NCBI Taxonomy" id="551987"/>
    <lineage>
        <taxon>Bacteria</taxon>
        <taxon>Pseudomonadati</taxon>
        <taxon>Pseudomonadota</taxon>
        <taxon>Betaproteobacteria</taxon>
        <taxon>Burkholderiales</taxon>
        <taxon>Oxalobacteraceae</taxon>
        <taxon>Telluria group</taxon>
        <taxon>Duganella</taxon>
    </lineage>
</organism>
<evidence type="ECO:0000313" key="1">
    <source>
        <dbReference type="EMBL" id="SHM45679.1"/>
    </source>
</evidence>
<dbReference type="AlphaFoldDB" id="A0A1M7IY93"/>
<sequence length="60" mass="6735">MADHILEEADNNDLHVLADQRFKNFLATQKTIPWAEASAYLDKRAAGNTPSLPQPQQFVP</sequence>
<dbReference type="EMBL" id="FRCX01000001">
    <property type="protein sequence ID" value="SHM45679.1"/>
    <property type="molecule type" value="Genomic_DNA"/>
</dbReference>
<dbReference type="STRING" id="551987.SAMN05192549_101633"/>
<reference evidence="2" key="1">
    <citation type="submission" date="2016-11" db="EMBL/GenBank/DDBJ databases">
        <authorList>
            <person name="Varghese N."/>
            <person name="Submissions S."/>
        </authorList>
    </citation>
    <scope>NUCLEOTIDE SEQUENCE [LARGE SCALE GENOMIC DNA]</scope>
    <source>
        <strain evidence="2">Sac-22</strain>
    </source>
</reference>
<protein>
    <submittedName>
        <fullName evidence="1">Uncharacterized protein</fullName>
    </submittedName>
</protein>
<proteinExistence type="predicted"/>
<keyword evidence="2" id="KW-1185">Reference proteome</keyword>